<proteinExistence type="predicted"/>
<keyword evidence="1 3" id="KW-0808">Transferase</keyword>
<dbReference type="EMBL" id="JAKWBL010000001">
    <property type="protein sequence ID" value="MCH5597907.1"/>
    <property type="molecule type" value="Genomic_DNA"/>
</dbReference>
<keyword evidence="4" id="KW-1185">Reference proteome</keyword>
<reference evidence="3 4" key="1">
    <citation type="submission" date="2022-02" db="EMBL/GenBank/DDBJ databases">
        <authorList>
            <person name="Min J."/>
        </authorList>
    </citation>
    <scope>NUCLEOTIDE SEQUENCE [LARGE SCALE GENOMIC DNA]</scope>
    <source>
        <strain evidence="3 4">GR10-1</strain>
    </source>
</reference>
<dbReference type="Gene3D" id="3.40.50.2000">
    <property type="entry name" value="Glycogen Phosphorylase B"/>
    <property type="match status" value="1"/>
</dbReference>
<dbReference type="GO" id="GO:0016757">
    <property type="term" value="F:glycosyltransferase activity"/>
    <property type="evidence" value="ECO:0007669"/>
    <property type="project" value="UniProtKB-KW"/>
</dbReference>
<organism evidence="3 4">
    <name type="scientific">Niabella ginsengisoli</name>
    <dbReference type="NCBI Taxonomy" id="522298"/>
    <lineage>
        <taxon>Bacteria</taxon>
        <taxon>Pseudomonadati</taxon>
        <taxon>Bacteroidota</taxon>
        <taxon>Chitinophagia</taxon>
        <taxon>Chitinophagales</taxon>
        <taxon>Chitinophagaceae</taxon>
        <taxon>Niabella</taxon>
    </lineage>
</organism>
<dbReference type="PANTHER" id="PTHR46401:SF2">
    <property type="entry name" value="GLYCOSYLTRANSFERASE WBBK-RELATED"/>
    <property type="match status" value="1"/>
</dbReference>
<feature type="domain" description="Glycosyl transferase family 1" evidence="2">
    <location>
        <begin position="37"/>
        <end position="134"/>
    </location>
</feature>
<evidence type="ECO:0000313" key="3">
    <source>
        <dbReference type="EMBL" id="MCH5597907.1"/>
    </source>
</evidence>
<keyword evidence="3" id="KW-0328">Glycosyltransferase</keyword>
<dbReference type="SUPFAM" id="SSF53756">
    <property type="entry name" value="UDP-Glycosyltransferase/glycogen phosphorylase"/>
    <property type="match status" value="1"/>
</dbReference>
<comment type="caution">
    <text evidence="3">The sequence shown here is derived from an EMBL/GenBank/DDBJ whole genome shotgun (WGS) entry which is preliminary data.</text>
</comment>
<gene>
    <name evidence="3" type="ORF">MKP09_08320</name>
</gene>
<evidence type="ECO:0000256" key="1">
    <source>
        <dbReference type="ARBA" id="ARBA00022679"/>
    </source>
</evidence>
<dbReference type="Pfam" id="PF00534">
    <property type="entry name" value="Glycos_transf_1"/>
    <property type="match status" value="1"/>
</dbReference>
<name>A0ABS9SHQ0_9BACT</name>
<evidence type="ECO:0000259" key="2">
    <source>
        <dbReference type="Pfam" id="PF00534"/>
    </source>
</evidence>
<accession>A0ABS9SHQ0</accession>
<protein>
    <submittedName>
        <fullName evidence="3">Glycosyltransferase</fullName>
        <ecNumber evidence="3">2.4.-.-</ecNumber>
    </submittedName>
</protein>
<dbReference type="RefSeq" id="WP_240829431.1">
    <property type="nucleotide sequence ID" value="NZ_JAKWBL010000001.1"/>
</dbReference>
<sequence>MLEAYIHYISSVSNPEPLVVLDYDAELVMNKLKEMNRADLIKWFVFPGFIRANEMPLIYNAATLFVYPSLRESFGLPILEAMGCGTPVITSNTSSMPEIGGSAAVYIDPYNHLDIAEKIDVVLRDRSLQQKLSLKGVQRAAEFSWKTSALQLLDLYRSMP</sequence>
<dbReference type="EC" id="2.4.-.-" evidence="3"/>
<dbReference type="InterPro" id="IPR001296">
    <property type="entry name" value="Glyco_trans_1"/>
</dbReference>
<dbReference type="Proteomes" id="UP001202248">
    <property type="component" value="Unassembled WGS sequence"/>
</dbReference>
<evidence type="ECO:0000313" key="4">
    <source>
        <dbReference type="Proteomes" id="UP001202248"/>
    </source>
</evidence>
<dbReference type="PANTHER" id="PTHR46401">
    <property type="entry name" value="GLYCOSYLTRANSFERASE WBBK-RELATED"/>
    <property type="match status" value="1"/>
</dbReference>